<dbReference type="RefSeq" id="WP_085484361.1">
    <property type="nucleotide sequence ID" value="NZ_FXAT01000004.1"/>
</dbReference>
<keyword evidence="4" id="KW-0689">Ribosomal protein</keyword>
<sequence length="157" mass="17324">MANEDIKSGLEVRRVTNEDTATVTHLVGALFAELHEGDAVPEYRLESVENVLRDSGRSFGFIAIDDESAIGILLLTEGVAVFAGGAFGQITELYVDPKHRSRGIASLLVSRAAAFGRERGWKRMDVGAPHQPRWSRSLHFYESEGFVEVGPRLRLDL</sequence>
<protein>
    <submittedName>
        <fullName evidence="4">Ribosomal protein S18 acetylase RimI</fullName>
    </submittedName>
</protein>
<keyword evidence="4" id="KW-0687">Ribonucleoprotein</keyword>
<dbReference type="GO" id="GO:0016747">
    <property type="term" value="F:acyltransferase activity, transferring groups other than amino-acyl groups"/>
    <property type="evidence" value="ECO:0007669"/>
    <property type="project" value="InterPro"/>
</dbReference>
<dbReference type="PANTHER" id="PTHR43877">
    <property type="entry name" value="AMINOALKYLPHOSPHONATE N-ACETYLTRANSFERASE-RELATED-RELATED"/>
    <property type="match status" value="1"/>
</dbReference>
<reference evidence="5" key="1">
    <citation type="submission" date="2017-04" db="EMBL/GenBank/DDBJ databases">
        <authorList>
            <person name="Varghese N."/>
            <person name="Submissions S."/>
        </authorList>
    </citation>
    <scope>NUCLEOTIDE SEQUENCE [LARGE SCALE GENOMIC DNA]</scope>
    <source>
        <strain evidence="5">LMG 29540</strain>
    </source>
</reference>
<dbReference type="GO" id="GO:0005840">
    <property type="term" value="C:ribosome"/>
    <property type="evidence" value="ECO:0007669"/>
    <property type="project" value="UniProtKB-KW"/>
</dbReference>
<dbReference type="InterPro" id="IPR000182">
    <property type="entry name" value="GNAT_dom"/>
</dbReference>
<name>A0A1X7KY55_9BURK</name>
<dbReference type="STRING" id="1515439.SAMN06265784_104467"/>
<keyword evidence="1" id="KW-0808">Transferase</keyword>
<gene>
    <name evidence="4" type="ORF">SAMN06265784_104467</name>
</gene>
<evidence type="ECO:0000256" key="2">
    <source>
        <dbReference type="ARBA" id="ARBA00023315"/>
    </source>
</evidence>
<dbReference type="Pfam" id="PF00583">
    <property type="entry name" value="Acetyltransf_1"/>
    <property type="match status" value="1"/>
</dbReference>
<dbReference type="OrthoDB" id="9789605at2"/>
<dbReference type="Proteomes" id="UP000193228">
    <property type="component" value="Unassembled WGS sequence"/>
</dbReference>
<dbReference type="CDD" id="cd04301">
    <property type="entry name" value="NAT_SF"/>
    <property type="match status" value="1"/>
</dbReference>
<dbReference type="Gene3D" id="3.40.630.30">
    <property type="match status" value="1"/>
</dbReference>
<dbReference type="InterPro" id="IPR050832">
    <property type="entry name" value="Bact_Acetyltransf"/>
</dbReference>
<dbReference type="AlphaFoldDB" id="A0A1X7KY55"/>
<accession>A0A1X7KY55</accession>
<evidence type="ECO:0000313" key="5">
    <source>
        <dbReference type="Proteomes" id="UP000193228"/>
    </source>
</evidence>
<dbReference type="InterPro" id="IPR016181">
    <property type="entry name" value="Acyl_CoA_acyltransferase"/>
</dbReference>
<evidence type="ECO:0000259" key="3">
    <source>
        <dbReference type="PROSITE" id="PS51186"/>
    </source>
</evidence>
<feature type="domain" description="N-acetyltransferase" evidence="3">
    <location>
        <begin position="10"/>
        <end position="157"/>
    </location>
</feature>
<keyword evidence="2" id="KW-0012">Acyltransferase</keyword>
<organism evidence="4 5">
    <name type="scientific">Paraburkholderia susongensis</name>
    <dbReference type="NCBI Taxonomy" id="1515439"/>
    <lineage>
        <taxon>Bacteria</taxon>
        <taxon>Pseudomonadati</taxon>
        <taxon>Pseudomonadota</taxon>
        <taxon>Betaproteobacteria</taxon>
        <taxon>Burkholderiales</taxon>
        <taxon>Burkholderiaceae</taxon>
        <taxon>Paraburkholderia</taxon>
    </lineage>
</organism>
<proteinExistence type="predicted"/>
<dbReference type="EMBL" id="FXAT01000004">
    <property type="protein sequence ID" value="SMG45972.1"/>
    <property type="molecule type" value="Genomic_DNA"/>
</dbReference>
<evidence type="ECO:0000313" key="4">
    <source>
        <dbReference type="EMBL" id="SMG45972.1"/>
    </source>
</evidence>
<dbReference type="SUPFAM" id="SSF55729">
    <property type="entry name" value="Acyl-CoA N-acyltransferases (Nat)"/>
    <property type="match status" value="1"/>
</dbReference>
<keyword evidence="5" id="KW-1185">Reference proteome</keyword>
<dbReference type="PROSITE" id="PS51186">
    <property type="entry name" value="GNAT"/>
    <property type="match status" value="1"/>
</dbReference>
<evidence type="ECO:0000256" key="1">
    <source>
        <dbReference type="ARBA" id="ARBA00022679"/>
    </source>
</evidence>